<reference evidence="1 2" key="1">
    <citation type="submission" date="2019-10" db="EMBL/GenBank/DDBJ databases">
        <title>Complete genome sequence of Variovorax paradoxus 5C-2.</title>
        <authorList>
            <person name="Gogoleva N.E."/>
            <person name="Balkin A.S."/>
        </authorList>
    </citation>
    <scope>NUCLEOTIDE SEQUENCE [LARGE SCALE GENOMIC DNA]</scope>
    <source>
        <strain evidence="1 2">5C-2</strain>
    </source>
</reference>
<dbReference type="EMBL" id="CP045644">
    <property type="protein sequence ID" value="QFZ83959.1"/>
    <property type="molecule type" value="Genomic_DNA"/>
</dbReference>
<name>A0A5Q0M3D5_VARPD</name>
<sequence length="222" mass="23796">MSMFIRVASVCDALEALLPRLSVQAGEAARALLAATSCEARCLCLVPIREGCLTELWAHYIYAADTCEPSSVAGADHDHGEVGAAPAAGWIVFPGPEAKAAQVRRLAQIVDAFHFFAPLGDVAAELVDTDRQLARTLAAIRRIRSTPTDELHGEVLALIPPASFKAPAPGFIRIDDPMPPRPQGYPRYRVNTALLPNSLFMVLHPPGAKVEVDAMFGIIGHL</sequence>
<dbReference type="Proteomes" id="UP000326780">
    <property type="component" value="Chromosome"/>
</dbReference>
<accession>A0A5Q0M3D5</accession>
<gene>
    <name evidence="1" type="ORF">GFK26_14955</name>
</gene>
<evidence type="ECO:0000313" key="1">
    <source>
        <dbReference type="EMBL" id="QFZ83959.1"/>
    </source>
</evidence>
<evidence type="ECO:0000313" key="2">
    <source>
        <dbReference type="Proteomes" id="UP000326780"/>
    </source>
</evidence>
<dbReference type="RefSeq" id="WP_153282613.1">
    <property type="nucleotide sequence ID" value="NZ_CP045644.1"/>
</dbReference>
<organism evidence="1 2">
    <name type="scientific">Variovorax paradoxus</name>
    <dbReference type="NCBI Taxonomy" id="34073"/>
    <lineage>
        <taxon>Bacteria</taxon>
        <taxon>Pseudomonadati</taxon>
        <taxon>Pseudomonadota</taxon>
        <taxon>Betaproteobacteria</taxon>
        <taxon>Burkholderiales</taxon>
        <taxon>Comamonadaceae</taxon>
        <taxon>Variovorax</taxon>
    </lineage>
</organism>
<protein>
    <submittedName>
        <fullName evidence="1">Uncharacterized protein</fullName>
    </submittedName>
</protein>
<proteinExistence type="predicted"/>
<dbReference type="AlphaFoldDB" id="A0A5Q0M3D5"/>